<dbReference type="AlphaFoldDB" id="A0A151ZGK1"/>
<protein>
    <submittedName>
        <fullName evidence="1">Uncharacterized protein</fullName>
    </submittedName>
</protein>
<dbReference type="FunCoup" id="A0A151ZGK1">
    <property type="interactions" value="738"/>
</dbReference>
<evidence type="ECO:0000313" key="2">
    <source>
        <dbReference type="Proteomes" id="UP000076078"/>
    </source>
</evidence>
<reference evidence="1 2" key="1">
    <citation type="submission" date="2015-12" db="EMBL/GenBank/DDBJ databases">
        <title>Dictyostelia acquired genes for synthesis and detection of signals that induce cell-type specialization by lateral gene transfer from prokaryotes.</title>
        <authorList>
            <person name="Gloeckner G."/>
            <person name="Schaap P."/>
        </authorList>
    </citation>
    <scope>NUCLEOTIDE SEQUENCE [LARGE SCALE GENOMIC DNA]</scope>
    <source>
        <strain evidence="1 2">TK</strain>
    </source>
</reference>
<dbReference type="SUPFAM" id="SSF48452">
    <property type="entry name" value="TPR-like"/>
    <property type="match status" value="1"/>
</dbReference>
<organism evidence="1 2">
    <name type="scientific">Tieghemostelium lacteum</name>
    <name type="common">Slime mold</name>
    <name type="synonym">Dictyostelium lacteum</name>
    <dbReference type="NCBI Taxonomy" id="361077"/>
    <lineage>
        <taxon>Eukaryota</taxon>
        <taxon>Amoebozoa</taxon>
        <taxon>Evosea</taxon>
        <taxon>Eumycetozoa</taxon>
        <taxon>Dictyostelia</taxon>
        <taxon>Dictyosteliales</taxon>
        <taxon>Raperosteliaceae</taxon>
        <taxon>Tieghemostelium</taxon>
    </lineage>
</organism>
<dbReference type="EMBL" id="LODT01000028">
    <property type="protein sequence ID" value="KYQ93039.1"/>
    <property type="molecule type" value="Genomic_DNA"/>
</dbReference>
<dbReference type="OMA" id="NIECEEY"/>
<dbReference type="Gene3D" id="1.25.40.10">
    <property type="entry name" value="Tetratricopeptide repeat domain"/>
    <property type="match status" value="1"/>
</dbReference>
<dbReference type="Proteomes" id="UP000076078">
    <property type="component" value="Unassembled WGS sequence"/>
</dbReference>
<evidence type="ECO:0000313" key="1">
    <source>
        <dbReference type="EMBL" id="KYQ93039.1"/>
    </source>
</evidence>
<proteinExistence type="predicted"/>
<keyword evidence="2" id="KW-1185">Reference proteome</keyword>
<comment type="caution">
    <text evidence="1">The sequence shown here is derived from an EMBL/GenBank/DDBJ whole genome shotgun (WGS) entry which is preliminary data.</text>
</comment>
<name>A0A151ZGK1_TIELA</name>
<dbReference type="InterPro" id="IPR011990">
    <property type="entry name" value="TPR-like_helical_dom_sf"/>
</dbReference>
<sequence length="329" mass="38838">MEEDNPFQNTFGDDIIEEQKIKKASPIPIVNYSPKIDTELWFKTSISTNTTVDSEDRHQKKFKVKRIQYLVDHLFITGQYEQCLTELETLKKVMVFKKKDYSENLMEMEMKSNFKLKRYQQTIDIVDRLITLKKNITNAPLILLKAQSHHLLGQISEATRYYQQTLSINRKIWDWWFNLSLTFLQSSLVMLNHRDFCRSYLSNNNTSVHNDILSKLDNISLKDRILAKLSLERSSYIISQTIIAKRVHATLASFNLLLEQLHLIKSFSDTILKELDMNLSNAPVDQYKSDETTRSHFNEFELKWIIDFKLEALELEFEIEKRDENPLSL</sequence>
<gene>
    <name evidence="1" type="ORF">DLAC_05648</name>
</gene>
<dbReference type="OrthoDB" id="19985at2759"/>
<accession>A0A151ZGK1</accession>
<dbReference type="InParanoid" id="A0A151ZGK1"/>